<dbReference type="GO" id="GO:1990023">
    <property type="term" value="C:mitotic spindle midzone"/>
    <property type="evidence" value="ECO:0007669"/>
    <property type="project" value="TreeGrafter"/>
</dbReference>
<comment type="subcellular location">
    <subcellularLocation>
        <location evidence="1">Cytoplasm</location>
        <location evidence="1">Cytoskeleton</location>
        <location evidence="1">Spindle</location>
    </subcellularLocation>
</comment>
<evidence type="ECO:0000256" key="5">
    <source>
        <dbReference type="ARBA" id="ARBA00022701"/>
    </source>
</evidence>
<dbReference type="Gene3D" id="1.25.10.10">
    <property type="entry name" value="Leucine-rich Repeat Variant"/>
    <property type="match status" value="2"/>
</dbReference>
<keyword evidence="6" id="KW-0131">Cell cycle</keyword>
<dbReference type="EMBL" id="BTGB01000009">
    <property type="protein sequence ID" value="GMM48359.1"/>
    <property type="molecule type" value="Genomic_DNA"/>
</dbReference>
<protein>
    <recommendedName>
        <fullName evidence="3">Protein STU1</fullName>
    </recommendedName>
</protein>
<accession>A0AAV5RA47</accession>
<dbReference type="GO" id="GO:0060172">
    <property type="term" value="P:astral microtubule depolymerization"/>
    <property type="evidence" value="ECO:0007669"/>
    <property type="project" value="TreeGrafter"/>
</dbReference>
<dbReference type="GO" id="GO:0005876">
    <property type="term" value="C:spindle microtubule"/>
    <property type="evidence" value="ECO:0007669"/>
    <property type="project" value="TreeGrafter"/>
</dbReference>
<evidence type="ECO:0000256" key="6">
    <source>
        <dbReference type="ARBA" id="ARBA00022776"/>
    </source>
</evidence>
<comment type="similarity">
    <text evidence="2">Belongs to the CLASP family.</text>
</comment>
<keyword evidence="10" id="KW-1185">Reference proteome</keyword>
<dbReference type="InterPro" id="IPR016024">
    <property type="entry name" value="ARM-type_fold"/>
</dbReference>
<evidence type="ECO:0000256" key="7">
    <source>
        <dbReference type="SAM" id="MobiDB-lite"/>
    </source>
</evidence>
<dbReference type="PANTHER" id="PTHR21567">
    <property type="entry name" value="CLASP"/>
    <property type="match status" value="1"/>
</dbReference>
<dbReference type="Proteomes" id="UP001378960">
    <property type="component" value="Unassembled WGS sequence"/>
</dbReference>
<name>A0AAV5RA47_PICKL</name>
<dbReference type="Pfam" id="PF12348">
    <property type="entry name" value="CLASP_N"/>
    <property type="match status" value="2"/>
</dbReference>
<dbReference type="GO" id="GO:0051301">
    <property type="term" value="P:cell division"/>
    <property type="evidence" value="ECO:0007669"/>
    <property type="project" value="UniProtKB-KW"/>
</dbReference>
<evidence type="ECO:0000256" key="4">
    <source>
        <dbReference type="ARBA" id="ARBA00022618"/>
    </source>
</evidence>
<feature type="compositionally biased region" description="Polar residues" evidence="7">
    <location>
        <begin position="601"/>
        <end position="620"/>
    </location>
</feature>
<feature type="compositionally biased region" description="Basic and acidic residues" evidence="7">
    <location>
        <begin position="571"/>
        <end position="596"/>
    </location>
</feature>
<keyword evidence="6" id="KW-0498">Mitosis</keyword>
<dbReference type="GO" id="GO:0005881">
    <property type="term" value="C:cytoplasmic microtubule"/>
    <property type="evidence" value="ECO:0007669"/>
    <property type="project" value="TreeGrafter"/>
</dbReference>
<dbReference type="InterPro" id="IPR024395">
    <property type="entry name" value="CLASP_N_dom"/>
</dbReference>
<comment type="caution">
    <text evidence="9">The sequence shown here is derived from an EMBL/GenBank/DDBJ whole genome shotgun (WGS) entry which is preliminary data.</text>
</comment>
<evidence type="ECO:0000313" key="10">
    <source>
        <dbReference type="Proteomes" id="UP001378960"/>
    </source>
</evidence>
<evidence type="ECO:0000259" key="8">
    <source>
        <dbReference type="Pfam" id="PF12348"/>
    </source>
</evidence>
<dbReference type="GO" id="GO:0005815">
    <property type="term" value="C:microtubule organizing center"/>
    <property type="evidence" value="ECO:0007669"/>
    <property type="project" value="TreeGrafter"/>
</dbReference>
<proteinExistence type="inferred from homology"/>
<feature type="domain" description="CLASP N-terminal" evidence="8">
    <location>
        <begin position="20"/>
        <end position="131"/>
    </location>
</feature>
<evidence type="ECO:0000256" key="2">
    <source>
        <dbReference type="ARBA" id="ARBA00009549"/>
    </source>
</evidence>
<dbReference type="GO" id="GO:0008017">
    <property type="term" value="F:microtubule binding"/>
    <property type="evidence" value="ECO:0007669"/>
    <property type="project" value="TreeGrafter"/>
</dbReference>
<dbReference type="SUPFAM" id="SSF48371">
    <property type="entry name" value="ARM repeat"/>
    <property type="match status" value="1"/>
</dbReference>
<organism evidence="9 10">
    <name type="scientific">Pichia kluyveri</name>
    <name type="common">Yeast</name>
    <dbReference type="NCBI Taxonomy" id="36015"/>
    <lineage>
        <taxon>Eukaryota</taxon>
        <taxon>Fungi</taxon>
        <taxon>Dikarya</taxon>
        <taxon>Ascomycota</taxon>
        <taxon>Saccharomycotina</taxon>
        <taxon>Pichiomycetes</taxon>
        <taxon>Pichiales</taxon>
        <taxon>Pichiaceae</taxon>
        <taxon>Pichia</taxon>
    </lineage>
</organism>
<evidence type="ECO:0000313" key="9">
    <source>
        <dbReference type="EMBL" id="GMM48359.1"/>
    </source>
</evidence>
<sequence length="1373" mass="159009">MENQNYGNKMLQAIRSGDVDWCQEAITDFKQFIKRNLVDLSYVPAYVTSLISAYNVRSLSILSFSTLCHLIKRVSIQEPSILVSVYDPVLPFLIQTLNETKDSIRLTAIKSLKIFIECAPNGEIDLIIEYLLKYGINVDFYDHQLMQISVLNIFYQIIESSNSFTFSFKLILESIVKLLNTDNNEILSKCNEILSLYFKVINPTNNSAKTDLLNALMNYKISSNTAATILQDIDQNLYNRYLEMVNPSSQIIQTETSEKNHNEQLNDILTKIPNWDIEEISPSDDTALRYETLYSEFELHFDDKETEKNWKYRQSLIIKLRQILRGEDLLIDIDNFVILLKNVKECIVKGMMSLRTTLCNNTCQLCKELGIYVGGYLDSSLVEYLLINLLKLTSSRKIIQHQNSNVGIISLLLYTNINNKIFPLLTSTSHDKNIQPRVYTGNWIQLLLLKYYNPNDMTQFHYFVESVEGIIVRGLSDPIPLVKDAMRKTFWTLCDLDSSYQLKITRKLDVLTIRGLSKARGIFDNTNTTRIPIKQLIKARLSSDSSNPVIKNNRISNRYENNENDHDLAFKNVHESSRKNTRSESLEIKRTTDKKPKLSVRSFTADNINNNSARQETSALSINSNEPEIENENMSNENKEDDFDDFTGRLKRDNIIYEEITSSSKEQQRDGFNKILKSNESTIAVKFHSALNQLSIINSEVFNIIFLPGNENFFKKVSNYVSTENIVRVFCLYLTTSRDYQRIEFIVNELSLEDLCLSLVNIISLAISSTTTNNVILSIQFKRNRNSIIDSILKIFKNLIIIKRGLIKSYLLTSIFDSLFTSFQIIDNNNNKNREDIDDELKKEYIEIFKFCLTEFKDTFMNSLLELNDDSNKRRISEILGLSIDLPVENREQEDTVMTGMDGTNDSIIANRSVVDKTDDNKENEQIEQIEQKQQNDSMFDFNNLEDKRQFGEMSIGIEEDVDEGEVVIHEENKENEPPIINISKQNDKETEDIIEEGSDILMHNESVSLNGSLMLNDSSKDSEMEVNNAIMNDAATDFVEDRNDQLKINSDSTPDMDTLSIHEFSDHKQEKVEDLIVDEAKVEEVNDSINDESKVEESRVEETPEVSAENLKDENTENLIIEDVKQEDAQNLNNMPVHEYPAIDGFLGIIINDLLFDVESRNEEIKQSVVIDLNDIKFDSTNDFSVLLYNLWRYESRNVYDVMMELLEKKIFIIESLAVIKYINIVLDINNLLSVSHNILECAEEIEKHDIITSVYEIIKTTELKKLISIDKMKKLNYSLQEVILKCIYEKMEHEIENIDGEDIFMIERIIKRCIDEEHHRGIKMYSYFICKKIYEIHYKGIVDQRGIELVDGYTISNMKEKVLRYCKRFYK</sequence>
<gene>
    <name evidence="9" type="ORF">DAPK24_049570</name>
</gene>
<dbReference type="PANTHER" id="PTHR21567:SF9">
    <property type="entry name" value="CLIP-ASSOCIATING PROTEIN"/>
    <property type="match status" value="1"/>
</dbReference>
<reference evidence="9 10" key="1">
    <citation type="journal article" date="2023" name="Elife">
        <title>Identification of key yeast species and microbe-microbe interactions impacting larval growth of Drosophila in the wild.</title>
        <authorList>
            <person name="Mure A."/>
            <person name="Sugiura Y."/>
            <person name="Maeda R."/>
            <person name="Honda K."/>
            <person name="Sakurai N."/>
            <person name="Takahashi Y."/>
            <person name="Watada M."/>
            <person name="Katoh T."/>
            <person name="Gotoh A."/>
            <person name="Gotoh Y."/>
            <person name="Taniguchi I."/>
            <person name="Nakamura K."/>
            <person name="Hayashi T."/>
            <person name="Katayama T."/>
            <person name="Uemura T."/>
            <person name="Hattori Y."/>
        </authorList>
    </citation>
    <scope>NUCLEOTIDE SEQUENCE [LARGE SCALE GENOMIC DNA]</scope>
    <source>
        <strain evidence="9 10">PK-24</strain>
    </source>
</reference>
<feature type="region of interest" description="Disordered" evidence="7">
    <location>
        <begin position="571"/>
        <end position="644"/>
    </location>
</feature>
<feature type="domain" description="CLASP N-terminal" evidence="8">
    <location>
        <begin position="296"/>
        <end position="509"/>
    </location>
</feature>
<keyword evidence="5" id="KW-0493">Microtubule</keyword>
<evidence type="ECO:0000256" key="3">
    <source>
        <dbReference type="ARBA" id="ARBA00016012"/>
    </source>
</evidence>
<dbReference type="GO" id="GO:0090307">
    <property type="term" value="P:mitotic spindle assembly"/>
    <property type="evidence" value="ECO:0007669"/>
    <property type="project" value="TreeGrafter"/>
</dbReference>
<dbReference type="InterPro" id="IPR011989">
    <property type="entry name" value="ARM-like"/>
</dbReference>
<keyword evidence="4" id="KW-0132">Cell division</keyword>
<feature type="compositionally biased region" description="Low complexity" evidence="7">
    <location>
        <begin position="621"/>
        <end position="636"/>
    </location>
</feature>
<evidence type="ECO:0000256" key="1">
    <source>
        <dbReference type="ARBA" id="ARBA00004186"/>
    </source>
</evidence>